<name>A0A6M0RFY8_9CYAN</name>
<proteinExistence type="predicted"/>
<organism evidence="1 2">
    <name type="scientific">Adonisia turfae CCMR0081</name>
    <dbReference type="NCBI Taxonomy" id="2292702"/>
    <lineage>
        <taxon>Bacteria</taxon>
        <taxon>Bacillati</taxon>
        <taxon>Cyanobacteriota</taxon>
        <taxon>Adonisia</taxon>
        <taxon>Adonisia turfae</taxon>
    </lineage>
</organism>
<protein>
    <submittedName>
        <fullName evidence="1">Uncharacterized protein</fullName>
    </submittedName>
</protein>
<evidence type="ECO:0000313" key="1">
    <source>
        <dbReference type="EMBL" id="NEZ55115.1"/>
    </source>
</evidence>
<gene>
    <name evidence="1" type="ORF">DXZ20_05365</name>
</gene>
<keyword evidence="2" id="KW-1185">Reference proteome</keyword>
<accession>A0A6M0RFY8</accession>
<dbReference type="EMBL" id="QXHD01000004">
    <property type="protein sequence ID" value="NEZ55115.1"/>
    <property type="molecule type" value="Genomic_DNA"/>
</dbReference>
<comment type="caution">
    <text evidence="1">The sequence shown here is derived from an EMBL/GenBank/DDBJ whole genome shotgun (WGS) entry which is preliminary data.</text>
</comment>
<evidence type="ECO:0000313" key="2">
    <source>
        <dbReference type="Proteomes" id="UP000481033"/>
    </source>
</evidence>
<reference evidence="1 2" key="1">
    <citation type="journal article" date="2020" name="Microb. Ecol.">
        <title>Ecogenomics of the Marine Benthic Filamentous Cyanobacterium Adonisia.</title>
        <authorList>
            <person name="Walter J.M."/>
            <person name="Coutinho F.H."/>
            <person name="Leomil L."/>
            <person name="Hargreaves P.I."/>
            <person name="Campeao M.E."/>
            <person name="Vieira V.V."/>
            <person name="Silva B.S."/>
            <person name="Fistarol G.O."/>
            <person name="Salomon P.S."/>
            <person name="Sawabe T."/>
            <person name="Mino S."/>
            <person name="Hosokawa M."/>
            <person name="Miyashita H."/>
            <person name="Maruyama F."/>
            <person name="van Verk M.C."/>
            <person name="Dutilh B.E."/>
            <person name="Thompson C.C."/>
            <person name="Thompson F.L."/>
        </authorList>
    </citation>
    <scope>NUCLEOTIDE SEQUENCE [LARGE SCALE GENOMIC DNA]</scope>
    <source>
        <strain evidence="1 2">CCMR0081</strain>
    </source>
</reference>
<dbReference type="Proteomes" id="UP000481033">
    <property type="component" value="Unassembled WGS sequence"/>
</dbReference>
<dbReference type="RefSeq" id="WP_163662232.1">
    <property type="nucleotide sequence ID" value="NZ_QXHD01000004.1"/>
</dbReference>
<dbReference type="AlphaFoldDB" id="A0A6M0RFY8"/>
<sequence length="129" mass="14836">MMQCTTSSVSQLLSDKVDSVVAAYPAYPYQTALGNGAIKQLLLDYVECQLKKAMPKLNNPQEWQCLPQYLHQLVDLELRLESYIYWGIEYILQEQLDLLLNSTEETETIEPSLSVQDMTQTCMPSYWFG</sequence>